<proteinExistence type="predicted"/>
<evidence type="ECO:0000313" key="1">
    <source>
        <dbReference type="EMBL" id="DAF57446.1"/>
    </source>
</evidence>
<protein>
    <submittedName>
        <fullName evidence="1">Uncharacterized protein</fullName>
    </submittedName>
</protein>
<reference evidence="1" key="1">
    <citation type="journal article" date="2021" name="Proc. Natl. Acad. Sci. U.S.A.">
        <title>A Catalog of Tens of Thousands of Viruses from Human Metagenomes Reveals Hidden Associations with Chronic Diseases.</title>
        <authorList>
            <person name="Tisza M.J."/>
            <person name="Buck C.B."/>
        </authorList>
    </citation>
    <scope>NUCLEOTIDE SEQUENCE</scope>
    <source>
        <strain evidence="1">CtqfO1</strain>
    </source>
</reference>
<dbReference type="EMBL" id="BK032734">
    <property type="protein sequence ID" value="DAF57446.1"/>
    <property type="molecule type" value="Genomic_DNA"/>
</dbReference>
<organism evidence="1">
    <name type="scientific">Myoviridae sp. ctqfO1</name>
    <dbReference type="NCBI Taxonomy" id="2827710"/>
    <lineage>
        <taxon>Viruses</taxon>
        <taxon>Duplodnaviria</taxon>
        <taxon>Heunggongvirae</taxon>
        <taxon>Uroviricota</taxon>
        <taxon>Caudoviricetes</taxon>
    </lineage>
</organism>
<name>A0A8S5T2H8_9CAUD</name>
<sequence length="44" mass="5419">MQVKIKVPMFYAGTIEEFDRMVYHEIMKLLEENKLVYECEGHYY</sequence>
<accession>A0A8S5T2H8</accession>